<keyword evidence="1" id="KW-1185">Reference proteome</keyword>
<dbReference type="WBParaSite" id="Hba_08986">
    <property type="protein sequence ID" value="Hba_08986"/>
    <property type="gene ID" value="Hba_08986"/>
</dbReference>
<accession>A0A1I7WUX1</accession>
<proteinExistence type="predicted"/>
<evidence type="ECO:0000313" key="2">
    <source>
        <dbReference type="WBParaSite" id="Hba_08986"/>
    </source>
</evidence>
<sequence length="82" mass="9747">MLEIISRQIIQFQFSHFKYFQIFDLNLNLNANPTSHVLMFPLSRNCSCYVSYKSLASFTLFHDRLTIIKGYPKYQLNIDFCV</sequence>
<name>A0A1I7WUX1_HETBA</name>
<organism evidence="1 2">
    <name type="scientific">Heterorhabditis bacteriophora</name>
    <name type="common">Entomopathogenic nematode worm</name>
    <dbReference type="NCBI Taxonomy" id="37862"/>
    <lineage>
        <taxon>Eukaryota</taxon>
        <taxon>Metazoa</taxon>
        <taxon>Ecdysozoa</taxon>
        <taxon>Nematoda</taxon>
        <taxon>Chromadorea</taxon>
        <taxon>Rhabditida</taxon>
        <taxon>Rhabditina</taxon>
        <taxon>Rhabditomorpha</taxon>
        <taxon>Strongyloidea</taxon>
        <taxon>Heterorhabditidae</taxon>
        <taxon>Heterorhabditis</taxon>
    </lineage>
</organism>
<dbReference type="AlphaFoldDB" id="A0A1I7WUX1"/>
<reference evidence="2" key="1">
    <citation type="submission" date="2016-11" db="UniProtKB">
        <authorList>
            <consortium name="WormBaseParasite"/>
        </authorList>
    </citation>
    <scope>IDENTIFICATION</scope>
</reference>
<evidence type="ECO:0000313" key="1">
    <source>
        <dbReference type="Proteomes" id="UP000095283"/>
    </source>
</evidence>
<protein>
    <submittedName>
        <fullName evidence="2">Ovule protein</fullName>
    </submittedName>
</protein>
<dbReference type="Proteomes" id="UP000095283">
    <property type="component" value="Unplaced"/>
</dbReference>